<sequence length="192" mass="21700">MATPRLVSRYPRRGERIAPNTLREFLIASIPQRLQSSSDMAGLKLCDLDETVWQRFSEEAVDELAKLIVDRVAFYQVRKVFQHRHFPRPSPDTRLEDLQLENRTRRCLAREGFEDNPEALGDHTLGQIMAIRAFGPRCLVDLLAALESTVPQIKTGGDGVGSSGELSKALTDEARRLLKLPAPGRVRREDPR</sequence>
<feature type="non-terminal residue" evidence="1">
    <location>
        <position position="192"/>
    </location>
</feature>
<dbReference type="Gene3D" id="1.10.150.20">
    <property type="entry name" value="5' to 3' exonuclease, C-terminal subdomain"/>
    <property type="match status" value="1"/>
</dbReference>
<proteinExistence type="predicted"/>
<dbReference type="EMBL" id="LAZR01049041">
    <property type="protein sequence ID" value="KKK90570.1"/>
    <property type="molecule type" value="Genomic_DNA"/>
</dbReference>
<comment type="caution">
    <text evidence="1">The sequence shown here is derived from an EMBL/GenBank/DDBJ whole genome shotgun (WGS) entry which is preliminary data.</text>
</comment>
<protein>
    <submittedName>
        <fullName evidence="1">Uncharacterized protein</fullName>
    </submittedName>
</protein>
<gene>
    <name evidence="1" type="ORF">LCGC14_2721670</name>
</gene>
<reference evidence="1" key="1">
    <citation type="journal article" date="2015" name="Nature">
        <title>Complex archaea that bridge the gap between prokaryotes and eukaryotes.</title>
        <authorList>
            <person name="Spang A."/>
            <person name="Saw J.H."/>
            <person name="Jorgensen S.L."/>
            <person name="Zaremba-Niedzwiedzka K."/>
            <person name="Martijn J."/>
            <person name="Lind A.E."/>
            <person name="van Eijk R."/>
            <person name="Schleper C."/>
            <person name="Guy L."/>
            <person name="Ettema T.J."/>
        </authorList>
    </citation>
    <scope>NUCLEOTIDE SEQUENCE</scope>
</reference>
<accession>A0A0F8ZXK5</accession>
<organism evidence="1">
    <name type="scientific">marine sediment metagenome</name>
    <dbReference type="NCBI Taxonomy" id="412755"/>
    <lineage>
        <taxon>unclassified sequences</taxon>
        <taxon>metagenomes</taxon>
        <taxon>ecological metagenomes</taxon>
    </lineage>
</organism>
<dbReference type="AlphaFoldDB" id="A0A0F8ZXK5"/>
<name>A0A0F8ZXK5_9ZZZZ</name>
<evidence type="ECO:0000313" key="1">
    <source>
        <dbReference type="EMBL" id="KKK90570.1"/>
    </source>
</evidence>